<feature type="domain" description="Ferrous iron transporter FeoA-like" evidence="2">
    <location>
        <begin position="5"/>
        <end position="77"/>
    </location>
</feature>
<proteinExistence type="predicted"/>
<dbReference type="InterPro" id="IPR038157">
    <property type="entry name" value="FeoA_core_dom"/>
</dbReference>
<dbReference type="PANTHER" id="PTHR42954">
    <property type="entry name" value="FE(2+) TRANSPORT PROTEIN A"/>
    <property type="match status" value="1"/>
</dbReference>
<dbReference type="Proteomes" id="UP000798488">
    <property type="component" value="Unassembled WGS sequence"/>
</dbReference>
<evidence type="ECO:0000313" key="3">
    <source>
        <dbReference type="EMBL" id="KAF1083831.1"/>
    </source>
</evidence>
<evidence type="ECO:0000313" key="4">
    <source>
        <dbReference type="Proteomes" id="UP000798488"/>
    </source>
</evidence>
<dbReference type="EMBL" id="LSRS01000009">
    <property type="protein sequence ID" value="KAF1083831.1"/>
    <property type="molecule type" value="Genomic_DNA"/>
</dbReference>
<organism evidence="3 4">
    <name type="scientific">Sporotomaculum syntrophicum</name>
    <dbReference type="NCBI Taxonomy" id="182264"/>
    <lineage>
        <taxon>Bacteria</taxon>
        <taxon>Bacillati</taxon>
        <taxon>Bacillota</taxon>
        <taxon>Clostridia</taxon>
        <taxon>Eubacteriales</taxon>
        <taxon>Desulfallaceae</taxon>
        <taxon>Sporotomaculum</taxon>
    </lineage>
</organism>
<dbReference type="AlphaFoldDB" id="A0A9D3AWZ6"/>
<sequence>MSATTTLNCLSNGSFALVKEVVAEGLTRRRLLDLGLVPGTKVEVIRRSPAGDPIAFNIRGAVIALRRDVAGQVLVSPWK</sequence>
<gene>
    <name evidence="3" type="ORF">SPSYN_02987</name>
</gene>
<dbReference type="InterPro" id="IPR052713">
    <property type="entry name" value="FeoA"/>
</dbReference>
<evidence type="ECO:0000259" key="2">
    <source>
        <dbReference type="SMART" id="SM00899"/>
    </source>
</evidence>
<accession>A0A9D3AWZ6</accession>
<dbReference type="SUPFAM" id="SSF50037">
    <property type="entry name" value="C-terminal domain of transcriptional repressors"/>
    <property type="match status" value="1"/>
</dbReference>
<dbReference type="InterPro" id="IPR008988">
    <property type="entry name" value="Transcriptional_repressor_C"/>
</dbReference>
<keyword evidence="1" id="KW-0408">Iron</keyword>
<comment type="caution">
    <text evidence="3">The sequence shown here is derived from an EMBL/GenBank/DDBJ whole genome shotgun (WGS) entry which is preliminary data.</text>
</comment>
<protein>
    <submittedName>
        <fullName evidence="3">Ferrous iron transport protein A</fullName>
    </submittedName>
</protein>
<dbReference type="SMART" id="SM00899">
    <property type="entry name" value="FeoA"/>
    <property type="match status" value="1"/>
</dbReference>
<dbReference type="RefSeq" id="WP_161823252.1">
    <property type="nucleotide sequence ID" value="NZ_LSRS01000009.1"/>
</dbReference>
<dbReference type="Pfam" id="PF04023">
    <property type="entry name" value="FeoA"/>
    <property type="match status" value="1"/>
</dbReference>
<dbReference type="InterPro" id="IPR007167">
    <property type="entry name" value="Fe-transptr_FeoA-like"/>
</dbReference>
<dbReference type="OrthoDB" id="9811076at2"/>
<dbReference type="Gene3D" id="2.30.30.90">
    <property type="match status" value="1"/>
</dbReference>
<keyword evidence="4" id="KW-1185">Reference proteome</keyword>
<evidence type="ECO:0000256" key="1">
    <source>
        <dbReference type="ARBA" id="ARBA00023004"/>
    </source>
</evidence>
<dbReference type="GO" id="GO:0046914">
    <property type="term" value="F:transition metal ion binding"/>
    <property type="evidence" value="ECO:0007669"/>
    <property type="project" value="InterPro"/>
</dbReference>
<dbReference type="PANTHER" id="PTHR42954:SF2">
    <property type="entry name" value="FE(2+) TRANSPORT PROTEIN A"/>
    <property type="match status" value="1"/>
</dbReference>
<reference evidence="3" key="1">
    <citation type="submission" date="2016-02" db="EMBL/GenBank/DDBJ databases">
        <title>Draft Genome Sequence of Sporotomaculum syntrophicum Strain FB, a Syntrophic Benzoate Degrader.</title>
        <authorList>
            <person name="Nobu M.K."/>
            <person name="Narihiro T."/>
            <person name="Qiu Y.-L."/>
            <person name="Ohashi A."/>
            <person name="Liu W.-T."/>
            <person name="Yuji S."/>
        </authorList>
    </citation>
    <scope>NUCLEOTIDE SEQUENCE</scope>
    <source>
        <strain evidence="3">FB</strain>
    </source>
</reference>
<name>A0A9D3AWZ6_9FIRM</name>